<dbReference type="NCBIfam" id="TIGR02727">
    <property type="entry name" value="MTHFS_bact"/>
    <property type="match status" value="1"/>
</dbReference>
<evidence type="ECO:0000256" key="2">
    <source>
        <dbReference type="ARBA" id="ARBA00022741"/>
    </source>
</evidence>
<dbReference type="Pfam" id="PF01812">
    <property type="entry name" value="5-FTHF_cyc-lig"/>
    <property type="match status" value="1"/>
</dbReference>
<dbReference type="InterPro" id="IPR037171">
    <property type="entry name" value="NagB/RpiA_transferase-like"/>
</dbReference>
<comment type="catalytic activity">
    <reaction evidence="5">
        <text>(6S)-5-formyl-5,6,7,8-tetrahydrofolate + ATP = (6R)-5,10-methenyltetrahydrofolate + ADP + phosphate</text>
        <dbReference type="Rhea" id="RHEA:10488"/>
        <dbReference type="ChEBI" id="CHEBI:30616"/>
        <dbReference type="ChEBI" id="CHEBI:43474"/>
        <dbReference type="ChEBI" id="CHEBI:57455"/>
        <dbReference type="ChEBI" id="CHEBI:57457"/>
        <dbReference type="ChEBI" id="CHEBI:456216"/>
        <dbReference type="EC" id="6.3.3.2"/>
    </reaction>
</comment>
<dbReference type="SUPFAM" id="SSF100950">
    <property type="entry name" value="NagB/RpiA/CoA transferase-like"/>
    <property type="match status" value="1"/>
</dbReference>
<dbReference type="InterPro" id="IPR002698">
    <property type="entry name" value="FTHF_cligase"/>
</dbReference>
<evidence type="ECO:0000313" key="6">
    <source>
        <dbReference type="EMBL" id="CAA6828711.1"/>
    </source>
</evidence>
<keyword evidence="3 4" id="KW-0067">ATP-binding</keyword>
<keyword evidence="5" id="KW-0479">Metal-binding</keyword>
<dbReference type="InterPro" id="IPR024185">
    <property type="entry name" value="FTHF_cligase-like_sf"/>
</dbReference>
<dbReference type="GO" id="GO:0046872">
    <property type="term" value="F:metal ion binding"/>
    <property type="evidence" value="ECO:0007669"/>
    <property type="project" value="UniProtKB-KW"/>
</dbReference>
<dbReference type="GO" id="GO:0005524">
    <property type="term" value="F:ATP binding"/>
    <property type="evidence" value="ECO:0007669"/>
    <property type="project" value="UniProtKB-KW"/>
</dbReference>
<feature type="binding site" evidence="4">
    <location>
        <position position="49"/>
    </location>
    <ligand>
        <name>substrate</name>
    </ligand>
</feature>
<dbReference type="PANTHER" id="PTHR23407">
    <property type="entry name" value="ATPASE INHIBITOR/5-FORMYLTETRAHYDROFOLATE CYCLO-LIGASE"/>
    <property type="match status" value="1"/>
</dbReference>
<organism evidence="6">
    <name type="scientific">uncultured Thiotrichaceae bacterium</name>
    <dbReference type="NCBI Taxonomy" id="298394"/>
    <lineage>
        <taxon>Bacteria</taxon>
        <taxon>Pseudomonadati</taxon>
        <taxon>Pseudomonadota</taxon>
        <taxon>Gammaproteobacteria</taxon>
        <taxon>Thiotrichales</taxon>
        <taxon>Thiotrichaceae</taxon>
        <taxon>environmental samples</taxon>
    </lineage>
</organism>
<keyword evidence="5" id="KW-0460">Magnesium</keyword>
<dbReference type="PIRSF" id="PIRSF006806">
    <property type="entry name" value="FTHF_cligase"/>
    <property type="match status" value="1"/>
</dbReference>
<dbReference type="GO" id="GO:0030272">
    <property type="term" value="F:5-formyltetrahydrofolate cyclo-ligase activity"/>
    <property type="evidence" value="ECO:0007669"/>
    <property type="project" value="UniProtKB-EC"/>
</dbReference>
<protein>
    <recommendedName>
        <fullName evidence="5">5-formyltetrahydrofolate cyclo-ligase</fullName>
        <ecNumber evidence="5">6.3.3.2</ecNumber>
    </recommendedName>
</protein>
<dbReference type="PANTHER" id="PTHR23407:SF1">
    <property type="entry name" value="5-FORMYLTETRAHYDROFOLATE CYCLO-LIGASE"/>
    <property type="match status" value="1"/>
</dbReference>
<reference evidence="6" key="1">
    <citation type="submission" date="2020-01" db="EMBL/GenBank/DDBJ databases">
        <authorList>
            <person name="Meier V. D."/>
            <person name="Meier V D."/>
        </authorList>
    </citation>
    <scope>NUCLEOTIDE SEQUENCE</scope>
    <source>
        <strain evidence="6">HLG_WM_MAG_07</strain>
    </source>
</reference>
<feature type="binding site" evidence="4">
    <location>
        <position position="54"/>
    </location>
    <ligand>
        <name>substrate</name>
    </ligand>
</feature>
<keyword evidence="6" id="KW-0436">Ligase</keyword>
<dbReference type="GO" id="GO:0009396">
    <property type="term" value="P:folic acid-containing compound biosynthetic process"/>
    <property type="evidence" value="ECO:0007669"/>
    <property type="project" value="TreeGrafter"/>
</dbReference>
<comment type="similarity">
    <text evidence="1 5">Belongs to the 5-formyltetrahydrofolate cyclo-ligase family.</text>
</comment>
<feature type="binding site" evidence="4">
    <location>
        <begin position="3"/>
        <end position="7"/>
    </location>
    <ligand>
        <name>ATP</name>
        <dbReference type="ChEBI" id="CHEBI:30616"/>
    </ligand>
</feature>
<sequence length="193" mass="22235">MDKTQQRRELIKRRKQLTHVEIEAKSTRILDHLDKSEIYQTAKYVALYLAINGEADPRALLNQSSIDKHFYLPVIDHSDGIKMHFAKYQLGDPLTPNEFGILEPELTPESAIPVTKLDLVITPLVGFDDRGNRLGMGGGYYDRTFAFKQNTDVTPYLMGFAYDFQSFEYIPENIWDVKLDGIATEKYVKKFHT</sequence>
<dbReference type="EMBL" id="CACVAY010000151">
    <property type="protein sequence ID" value="CAA6828711.1"/>
    <property type="molecule type" value="Genomic_DNA"/>
</dbReference>
<gene>
    <name evidence="6" type="ORF">HELGO_WM9580</name>
</gene>
<evidence type="ECO:0000256" key="5">
    <source>
        <dbReference type="RuleBase" id="RU361279"/>
    </source>
</evidence>
<evidence type="ECO:0000256" key="1">
    <source>
        <dbReference type="ARBA" id="ARBA00010638"/>
    </source>
</evidence>
<name>A0A6S6UE64_9GAMM</name>
<proteinExistence type="inferred from homology"/>
<dbReference type="AlphaFoldDB" id="A0A6S6UE64"/>
<evidence type="ECO:0000256" key="3">
    <source>
        <dbReference type="ARBA" id="ARBA00022840"/>
    </source>
</evidence>
<evidence type="ECO:0000256" key="4">
    <source>
        <dbReference type="PIRSR" id="PIRSR006806-1"/>
    </source>
</evidence>
<dbReference type="Gene3D" id="3.40.50.10420">
    <property type="entry name" value="NagB/RpiA/CoA transferase-like"/>
    <property type="match status" value="1"/>
</dbReference>
<dbReference type="EC" id="6.3.3.2" evidence="5"/>
<keyword evidence="2 4" id="KW-0547">Nucleotide-binding</keyword>
<feature type="binding site" evidence="4">
    <location>
        <begin position="133"/>
        <end position="141"/>
    </location>
    <ligand>
        <name>ATP</name>
        <dbReference type="ChEBI" id="CHEBI:30616"/>
    </ligand>
</feature>
<accession>A0A6S6UE64</accession>
<comment type="cofactor">
    <cofactor evidence="5">
        <name>Mg(2+)</name>
        <dbReference type="ChEBI" id="CHEBI:18420"/>
    </cofactor>
</comment>
<dbReference type="GO" id="GO:0035999">
    <property type="term" value="P:tetrahydrofolate interconversion"/>
    <property type="evidence" value="ECO:0007669"/>
    <property type="project" value="TreeGrafter"/>
</dbReference>